<keyword evidence="1" id="KW-1133">Transmembrane helix</keyword>
<gene>
    <name evidence="2" type="ORF">CJ229_006590</name>
</gene>
<evidence type="ECO:0000313" key="3">
    <source>
        <dbReference type="Proteomes" id="UP000243626"/>
    </source>
</evidence>
<reference evidence="3" key="1">
    <citation type="submission" date="2017-09" db="EMBL/GenBank/DDBJ databases">
        <title>Bacterial strain isolated from the female urinary microbiota.</title>
        <authorList>
            <person name="Thomas-White K."/>
            <person name="Kumar N."/>
            <person name="Forster S."/>
            <person name="Putonti C."/>
            <person name="Lawley T."/>
            <person name="Wolfe A.J."/>
        </authorList>
    </citation>
    <scope>NUCLEOTIDE SEQUENCE [LARGE SCALE GENOMIC DNA]</scope>
    <source>
        <strain evidence="3">UMB0959</strain>
    </source>
</reference>
<keyword evidence="1" id="KW-0472">Membrane</keyword>
<dbReference type="KEGG" id="nmy:CJ229_006590"/>
<proteinExistence type="predicted"/>
<evidence type="ECO:0000313" key="2">
    <source>
        <dbReference type="EMBL" id="WOS95757.1"/>
    </source>
</evidence>
<accession>A0AAF0YK19</accession>
<dbReference type="EMBL" id="CP136964">
    <property type="protein sequence ID" value="WOS95757.1"/>
    <property type="molecule type" value="Genomic_DNA"/>
</dbReference>
<dbReference type="RefSeq" id="WP_070622608.1">
    <property type="nucleotide sequence ID" value="NZ_CP136964.1"/>
</dbReference>
<dbReference type="Proteomes" id="UP000243626">
    <property type="component" value="Chromosome"/>
</dbReference>
<keyword evidence="1" id="KW-0812">Transmembrane</keyword>
<sequence length="307" mass="33979">MFEYQRLYWNHLRGEHLKVVLNIVLYVIFSSIVSIIGIGLGFAVIGGTIFSWTSAQSGPGALGIIGIILAVLYLFALVIFVLLLLGYGYYNYFFLAYEEKESKFNHGLFAFKKGRYLKSLGLVIIISIIAFATNFALSFVTLPLNLALDPEIMISGDVSASFTPTLIILSIIGMVVSIFVGFMIEGVTLSIWFRHLEAPMSTLGDKLATGINVVFKNFKQFLKLVFSVFLIGLLLTIVIGVIIISGVAIGMALNNDIAMFFIVPIIIIVSIVIGLLGTYLIYGSYVTFYKENRARLNLDDEIEYIEA</sequence>
<organism evidence="2 3">
    <name type="scientific">Nosocomiicoccus massiliensis</name>
    <dbReference type="NCBI Taxonomy" id="1232430"/>
    <lineage>
        <taxon>Bacteria</taxon>
        <taxon>Bacillati</taxon>
        <taxon>Bacillota</taxon>
        <taxon>Bacilli</taxon>
        <taxon>Bacillales</taxon>
        <taxon>Staphylococcaceae</taxon>
        <taxon>Nosocomiicoccus</taxon>
    </lineage>
</organism>
<protein>
    <submittedName>
        <fullName evidence="2">Uncharacterized protein</fullName>
    </submittedName>
</protein>
<feature type="transmembrane region" description="Helical" evidence="1">
    <location>
        <begin position="224"/>
        <end position="251"/>
    </location>
</feature>
<keyword evidence="3" id="KW-1185">Reference proteome</keyword>
<evidence type="ECO:0000256" key="1">
    <source>
        <dbReference type="SAM" id="Phobius"/>
    </source>
</evidence>
<feature type="transmembrane region" description="Helical" evidence="1">
    <location>
        <begin position="120"/>
        <end position="142"/>
    </location>
</feature>
<feature type="transmembrane region" description="Helical" evidence="1">
    <location>
        <begin position="257"/>
        <end position="282"/>
    </location>
</feature>
<name>A0AAF0YK19_9STAP</name>
<feature type="transmembrane region" description="Helical" evidence="1">
    <location>
        <begin position="20"/>
        <end position="50"/>
    </location>
</feature>
<feature type="transmembrane region" description="Helical" evidence="1">
    <location>
        <begin position="162"/>
        <end position="184"/>
    </location>
</feature>
<feature type="transmembrane region" description="Helical" evidence="1">
    <location>
        <begin position="62"/>
        <end position="90"/>
    </location>
</feature>
<dbReference type="AlphaFoldDB" id="A0AAF0YK19"/>